<feature type="region of interest" description="Disordered" evidence="1">
    <location>
        <begin position="1"/>
        <end position="23"/>
    </location>
</feature>
<name>A0AAN6LQY6_9PLEO</name>
<sequence length="470" mass="53486">MPRPSYINTDRNDGDDGDTATLVSTPTFIKPKKIQPRIQQVLETLQSSASAPQSAEPSKPKHDLKEEYKDFWTKQKEDEQRREKVRKGDGDLRPDLKEPWQKKPAKDTEHVWESPSGFNFEDTKGVGSSNVPGSKTSLEFPAQQHSILPWGKTAFEWALEPFLKDKPESRAYLAPTSSPSPSSFSFPSVGSSLNSGEVSACTDDAFPTIPLEKLTLYLRGKDEVVVRLKVLDVKITLLRCSILYCSAYTSECNERSTSSYSNKDYEGSGRTTRKEWYKEYSKAGIAAERAEDLTNEVGIKSLQARAHFWRGKAAWGMRYWDEAAAAFRDAIRDDASKDGINKSRDISEYGGNGLTPFERSEVKQLQMESERRNELKQQRKSRSSWSRRNTLQVSVDESLAEEETEILYDQDAGKLADEYADILEEHPEFMEVIIKLKRKYKNLPMKPFTKDEQYYILNGTIKAEAIEDAY</sequence>
<proteinExistence type="predicted"/>
<dbReference type="Proteomes" id="UP001280581">
    <property type="component" value="Unassembled WGS sequence"/>
</dbReference>
<evidence type="ECO:0000313" key="2">
    <source>
        <dbReference type="EMBL" id="KAK3202854.1"/>
    </source>
</evidence>
<reference evidence="2 3" key="1">
    <citation type="submission" date="2021-02" db="EMBL/GenBank/DDBJ databases">
        <title>Genome assembly of Pseudopithomyces chartarum.</title>
        <authorList>
            <person name="Jauregui R."/>
            <person name="Singh J."/>
            <person name="Voisey C."/>
        </authorList>
    </citation>
    <scope>NUCLEOTIDE SEQUENCE [LARGE SCALE GENOMIC DNA]</scope>
    <source>
        <strain evidence="2 3">AGR01</strain>
    </source>
</reference>
<accession>A0AAN6LQY6</accession>
<feature type="region of interest" description="Disordered" evidence="1">
    <location>
        <begin position="368"/>
        <end position="387"/>
    </location>
</feature>
<feature type="compositionally biased region" description="Basic and acidic residues" evidence="1">
    <location>
        <begin position="58"/>
        <end position="112"/>
    </location>
</feature>
<evidence type="ECO:0000313" key="3">
    <source>
        <dbReference type="Proteomes" id="UP001280581"/>
    </source>
</evidence>
<dbReference type="AlphaFoldDB" id="A0AAN6LQY6"/>
<comment type="caution">
    <text evidence="2">The sequence shown here is derived from an EMBL/GenBank/DDBJ whole genome shotgun (WGS) entry which is preliminary data.</text>
</comment>
<feature type="region of interest" description="Disordered" evidence="1">
    <location>
        <begin position="41"/>
        <end position="133"/>
    </location>
</feature>
<dbReference type="EMBL" id="WVTA01000013">
    <property type="protein sequence ID" value="KAK3202854.1"/>
    <property type="molecule type" value="Genomic_DNA"/>
</dbReference>
<feature type="compositionally biased region" description="Low complexity" evidence="1">
    <location>
        <begin position="46"/>
        <end position="57"/>
    </location>
</feature>
<protein>
    <submittedName>
        <fullName evidence="2">Uncharacterized protein</fullName>
    </submittedName>
</protein>
<organism evidence="2 3">
    <name type="scientific">Pseudopithomyces chartarum</name>
    <dbReference type="NCBI Taxonomy" id="1892770"/>
    <lineage>
        <taxon>Eukaryota</taxon>
        <taxon>Fungi</taxon>
        <taxon>Dikarya</taxon>
        <taxon>Ascomycota</taxon>
        <taxon>Pezizomycotina</taxon>
        <taxon>Dothideomycetes</taxon>
        <taxon>Pleosporomycetidae</taxon>
        <taxon>Pleosporales</taxon>
        <taxon>Massarineae</taxon>
        <taxon>Didymosphaeriaceae</taxon>
        <taxon>Pseudopithomyces</taxon>
    </lineage>
</organism>
<feature type="compositionally biased region" description="Basic and acidic residues" evidence="1">
    <location>
        <begin position="368"/>
        <end position="377"/>
    </location>
</feature>
<evidence type="ECO:0000256" key="1">
    <source>
        <dbReference type="SAM" id="MobiDB-lite"/>
    </source>
</evidence>
<gene>
    <name evidence="2" type="ORF">GRF29_154g989798</name>
</gene>
<keyword evidence="3" id="KW-1185">Reference proteome</keyword>